<dbReference type="AlphaFoldDB" id="A0AA50Q408"/>
<organism evidence="2">
    <name type="scientific">Shewanella oncorhynchi</name>
    <dbReference type="NCBI Taxonomy" id="2726434"/>
    <lineage>
        <taxon>Bacteria</taxon>
        <taxon>Pseudomonadati</taxon>
        <taxon>Pseudomonadota</taxon>
        <taxon>Gammaproteobacteria</taxon>
        <taxon>Alteromonadales</taxon>
        <taxon>Shewanellaceae</taxon>
        <taxon>Shewanella</taxon>
    </lineage>
</organism>
<accession>A0AA50Q408</accession>
<dbReference type="Pfam" id="PF24719">
    <property type="entry name" value="Imm33-like"/>
    <property type="match status" value="1"/>
</dbReference>
<dbReference type="Proteomes" id="UP001236800">
    <property type="component" value="Chromosome"/>
</dbReference>
<dbReference type="KEGG" id="sog:RA178_13115"/>
<dbReference type="RefSeq" id="WP_306682181.1">
    <property type="nucleotide sequence ID" value="NZ_CP132914.1"/>
</dbReference>
<sequence length="113" mass="12997">MRILRDQTICEWADVEPQKPEAGTKLGIALGTLGSGPINGLRYKPENGTNGWYIWCGEVMSQDDDFFSPLHIEHIQEYLPEVMEYLDLPPGYRFLIDGNNYEDIWYEAELLNA</sequence>
<dbReference type="GeneID" id="301340140"/>
<evidence type="ECO:0000313" key="2">
    <source>
        <dbReference type="EMBL" id="WMB71377.1"/>
    </source>
</evidence>
<reference evidence="2" key="1">
    <citation type="submission" date="2023-08" db="EMBL/GenBank/DDBJ databases">
        <title>Complete genome sequence of Shewanella oncorhynchi Z-P2, a siderophore putrebactin-producing bacterium.</title>
        <authorList>
            <person name="Zhang Y."/>
        </authorList>
    </citation>
    <scope>NUCLEOTIDE SEQUENCE</scope>
    <source>
        <strain evidence="2">Z-P2</strain>
    </source>
</reference>
<name>A0AA50Q408_9GAMM</name>
<evidence type="ECO:0000259" key="1">
    <source>
        <dbReference type="Pfam" id="PF24719"/>
    </source>
</evidence>
<feature type="domain" description="Imm33-like" evidence="1">
    <location>
        <begin position="7"/>
        <end position="106"/>
    </location>
</feature>
<dbReference type="EMBL" id="CP132914">
    <property type="protein sequence ID" value="WMB71377.1"/>
    <property type="molecule type" value="Genomic_DNA"/>
</dbReference>
<proteinExistence type="predicted"/>
<gene>
    <name evidence="2" type="ORF">RA178_13115</name>
</gene>
<dbReference type="InterPro" id="IPR056509">
    <property type="entry name" value="Imm33-like"/>
</dbReference>
<protein>
    <recommendedName>
        <fullName evidence="1">Imm33-like domain-containing protein</fullName>
    </recommendedName>
</protein>